<dbReference type="InterPro" id="IPR012902">
    <property type="entry name" value="N_methyl_site"/>
</dbReference>
<dbReference type="Pfam" id="PF07963">
    <property type="entry name" value="N_methyl"/>
    <property type="match status" value="1"/>
</dbReference>
<sequence length="151" mass="16232">MVKDQGFTLIEMLVVIGIIGVLVGIAYPSYANYMVSANREDVKVELTQIASKLTSYQQVNHSFSGASLNSNGQITSVATGNNRSNYPRQGTPLYTIELAVTTATSYTLTATPIARGRQDGDGVVCLDNLGQKFWQKGVGVCTLSSTSTWDN</sequence>
<dbReference type="SUPFAM" id="SSF54523">
    <property type="entry name" value="Pili subunits"/>
    <property type="match status" value="1"/>
</dbReference>
<gene>
    <name evidence="3" type="ORF">SAMN05444584_1428</name>
</gene>
<accession>A0A217EGK3</accession>
<keyword evidence="4" id="KW-1185">Reference proteome</keyword>
<dbReference type="InterPro" id="IPR031982">
    <property type="entry name" value="PilE-like"/>
</dbReference>
<evidence type="ECO:0000256" key="1">
    <source>
        <dbReference type="ARBA" id="ARBA00022481"/>
    </source>
</evidence>
<evidence type="ECO:0000256" key="2">
    <source>
        <dbReference type="SAM" id="Phobius"/>
    </source>
</evidence>
<dbReference type="EMBL" id="FZLN01000002">
    <property type="protein sequence ID" value="SNQ29474.1"/>
    <property type="molecule type" value="Genomic_DNA"/>
</dbReference>
<reference evidence="4" key="1">
    <citation type="submission" date="2017-06" db="EMBL/GenBank/DDBJ databases">
        <authorList>
            <person name="Varghese N."/>
            <person name="Submissions S."/>
        </authorList>
    </citation>
    <scope>NUCLEOTIDE SEQUENCE [LARGE SCALE GENOMIC DNA]</scope>
    <source>
        <strain evidence="4">ANC 5114</strain>
    </source>
</reference>
<dbReference type="GO" id="GO:0015628">
    <property type="term" value="P:protein secretion by the type II secretion system"/>
    <property type="evidence" value="ECO:0007669"/>
    <property type="project" value="InterPro"/>
</dbReference>
<feature type="transmembrane region" description="Helical" evidence="2">
    <location>
        <begin position="6"/>
        <end position="27"/>
    </location>
</feature>
<dbReference type="GO" id="GO:0043683">
    <property type="term" value="P:type IV pilus assembly"/>
    <property type="evidence" value="ECO:0007669"/>
    <property type="project" value="InterPro"/>
</dbReference>
<dbReference type="InterPro" id="IPR045584">
    <property type="entry name" value="Pilin-like"/>
</dbReference>
<dbReference type="PRINTS" id="PR00813">
    <property type="entry name" value="BCTERIALGSPG"/>
</dbReference>
<keyword evidence="2" id="KW-0812">Transmembrane</keyword>
<keyword evidence="2" id="KW-1133">Transmembrane helix</keyword>
<dbReference type="Gene3D" id="3.30.700.10">
    <property type="entry name" value="Glycoprotein, Type 4 Pilin"/>
    <property type="match status" value="1"/>
</dbReference>
<keyword evidence="2" id="KW-0472">Membrane</keyword>
<dbReference type="PANTHER" id="PTHR30093:SF47">
    <property type="entry name" value="TYPE IV PILUS NON-CORE MINOR PILIN PILE"/>
    <property type="match status" value="1"/>
</dbReference>
<dbReference type="GO" id="GO:0015627">
    <property type="term" value="C:type II protein secretion system complex"/>
    <property type="evidence" value="ECO:0007669"/>
    <property type="project" value="InterPro"/>
</dbReference>
<dbReference type="Pfam" id="PF16732">
    <property type="entry name" value="ComP_DUS"/>
    <property type="match status" value="1"/>
</dbReference>
<dbReference type="PROSITE" id="PS00409">
    <property type="entry name" value="PROKAR_NTER_METHYL"/>
    <property type="match status" value="1"/>
</dbReference>
<keyword evidence="1" id="KW-0488">Methylation</keyword>
<dbReference type="RefSeq" id="WP_088823521.1">
    <property type="nucleotide sequence ID" value="NZ_FZLN01000002.1"/>
</dbReference>
<dbReference type="PANTHER" id="PTHR30093">
    <property type="entry name" value="GENERAL SECRETION PATHWAY PROTEIN G"/>
    <property type="match status" value="1"/>
</dbReference>
<dbReference type="OrthoDB" id="5296638at2"/>
<evidence type="ECO:0000313" key="4">
    <source>
        <dbReference type="Proteomes" id="UP000243463"/>
    </source>
</evidence>
<dbReference type="NCBIfam" id="TIGR02532">
    <property type="entry name" value="IV_pilin_GFxxxE"/>
    <property type="match status" value="1"/>
</dbReference>
<name>A0A217EGK3_9GAMM</name>
<proteinExistence type="predicted"/>
<organism evidence="3 4">
    <name type="scientific">Acinetobacter apis</name>
    <dbReference type="NCBI Taxonomy" id="1229165"/>
    <lineage>
        <taxon>Bacteria</taxon>
        <taxon>Pseudomonadati</taxon>
        <taxon>Pseudomonadota</taxon>
        <taxon>Gammaproteobacteria</taxon>
        <taxon>Moraxellales</taxon>
        <taxon>Moraxellaceae</taxon>
        <taxon>Acinetobacter</taxon>
    </lineage>
</organism>
<evidence type="ECO:0000313" key="3">
    <source>
        <dbReference type="EMBL" id="SNQ29474.1"/>
    </source>
</evidence>
<protein>
    <submittedName>
        <fullName evidence="3">Type IV pilus assembly protein PilE</fullName>
    </submittedName>
</protein>
<dbReference type="Proteomes" id="UP000243463">
    <property type="component" value="Unassembled WGS sequence"/>
</dbReference>
<dbReference type="AlphaFoldDB" id="A0A217EGK3"/>
<dbReference type="InterPro" id="IPR000983">
    <property type="entry name" value="Bac_GSPG_pilin"/>
</dbReference>